<keyword evidence="3" id="KW-1185">Reference proteome</keyword>
<dbReference type="InterPro" id="IPR044857">
    <property type="entry name" value="T7SS_EccB_R1"/>
</dbReference>
<dbReference type="InterPro" id="IPR007795">
    <property type="entry name" value="T7SS_EccB"/>
</dbReference>
<keyword evidence="1" id="KW-0472">Membrane</keyword>
<protein>
    <submittedName>
        <fullName evidence="2">Type VII secretion protein EccB</fullName>
    </submittedName>
</protein>
<name>A0ABY8H6N8_9MICC</name>
<accession>A0ABY8H6N8</accession>
<evidence type="ECO:0000313" key="2">
    <source>
        <dbReference type="EMBL" id="WFP16805.1"/>
    </source>
</evidence>
<dbReference type="NCBIfam" id="TIGR03919">
    <property type="entry name" value="T7SS_EccB"/>
    <property type="match status" value="1"/>
</dbReference>
<keyword evidence="1" id="KW-0812">Transmembrane</keyword>
<organism evidence="2 3">
    <name type="scientific">Citricoccus muralis</name>
    <dbReference type="NCBI Taxonomy" id="169134"/>
    <lineage>
        <taxon>Bacteria</taxon>
        <taxon>Bacillati</taxon>
        <taxon>Actinomycetota</taxon>
        <taxon>Actinomycetes</taxon>
        <taxon>Micrococcales</taxon>
        <taxon>Micrococcaceae</taxon>
        <taxon>Citricoccus</taxon>
    </lineage>
</organism>
<dbReference type="Pfam" id="PF05108">
    <property type="entry name" value="T7SS_ESX1_EccB"/>
    <property type="match status" value="1"/>
</dbReference>
<sequence>MASNKDILDAQRFNKRRLISAFTSGIPSGREVELKSPWGPLILGLVLTGLIMLGGWLFGRFAPSLPQNWESGTYVVDSDSGARYYSVDGVLHPMLNTASARLLQGSAVSSTVVGSDALDGIERGTPIGIPGAPDSMPGEGQLSAAGWMTCPVGEDVYVNTAANPQTAEGEGALVSYQDQLYLIAEGTRHAIPDDQEGTVRIAFNWESTEPIPVSASWLDLFEQGSELAPLTVDNVGESLAGLPETMAGATVGTVLEVPDAVGSRHYVLTSEDTVQPLNPVQLQMYLTGGAVEASSTVRVSVADIARFDVGETGPGPEDWPTAVPTLPEASETACAVLSTSSDGGEGSTAPHTEVVAAPAPAEAGIEVPGGTGALVRATSGGEVGSLHLITDTGQAFGLEGDPGETISALGYTEEDLNTVPAAWVRLFDTGPSLSLEAAWATVPEAEATE</sequence>
<feature type="transmembrane region" description="Helical" evidence="1">
    <location>
        <begin position="38"/>
        <end position="58"/>
    </location>
</feature>
<dbReference type="Proteomes" id="UP001219037">
    <property type="component" value="Chromosome"/>
</dbReference>
<keyword evidence="1" id="KW-1133">Transmembrane helix</keyword>
<dbReference type="RefSeq" id="WP_278157901.1">
    <property type="nucleotide sequence ID" value="NZ_CP121252.1"/>
</dbReference>
<gene>
    <name evidence="2" type="primary">eccB</name>
    <name evidence="2" type="ORF">P8192_01360</name>
</gene>
<dbReference type="PANTHER" id="PTHR40765">
    <property type="entry name" value="ESX-2 SECRETION SYSTEM ATPASE ECCB2"/>
    <property type="match status" value="1"/>
</dbReference>
<proteinExistence type="predicted"/>
<dbReference type="Gene3D" id="3.30.2390.20">
    <property type="entry name" value="Type VII secretion system EccB, repeat 1 domain"/>
    <property type="match status" value="1"/>
</dbReference>
<evidence type="ECO:0000313" key="3">
    <source>
        <dbReference type="Proteomes" id="UP001219037"/>
    </source>
</evidence>
<dbReference type="PANTHER" id="PTHR40765:SF2">
    <property type="entry name" value="ESX-2 SECRETION SYSTEM ATPASE ECCB2"/>
    <property type="match status" value="1"/>
</dbReference>
<reference evidence="2 3" key="1">
    <citation type="submission" date="2023-04" db="EMBL/GenBank/DDBJ databases">
        <title>Funneling lignin-derived compounds into biodiesel using alkali-halophilic Citricoccus sp. P2.</title>
        <authorList>
            <person name="Luo C.-B."/>
        </authorList>
    </citation>
    <scope>NUCLEOTIDE SEQUENCE [LARGE SCALE GENOMIC DNA]</scope>
    <source>
        <strain evidence="2 3">P2</strain>
    </source>
</reference>
<evidence type="ECO:0000256" key="1">
    <source>
        <dbReference type="SAM" id="Phobius"/>
    </source>
</evidence>
<dbReference type="EMBL" id="CP121252">
    <property type="protein sequence ID" value="WFP16805.1"/>
    <property type="molecule type" value="Genomic_DNA"/>
</dbReference>